<proteinExistence type="predicted"/>
<keyword evidence="1" id="KW-0614">Plasmid</keyword>
<accession>A0ABY4BCE4</accession>
<dbReference type="EMBL" id="CP094538">
    <property type="protein sequence ID" value="UOE36815.1"/>
    <property type="molecule type" value="Genomic_DNA"/>
</dbReference>
<reference evidence="1 2" key="1">
    <citation type="submission" date="2022-03" db="EMBL/GenBank/DDBJ databases">
        <title>Hymenobactersp. isolated from the air.</title>
        <authorList>
            <person name="Won M."/>
            <person name="Kwon S.-W."/>
        </authorList>
    </citation>
    <scope>NUCLEOTIDE SEQUENCE [LARGE SCALE GENOMIC DNA]</scope>
    <source>
        <strain evidence="1 2">KACC 22596</strain>
        <plasmid evidence="1 2">unnamed4</plasmid>
    </source>
</reference>
<keyword evidence="2" id="KW-1185">Reference proteome</keyword>
<evidence type="ECO:0000313" key="1">
    <source>
        <dbReference type="EMBL" id="UOE36815.1"/>
    </source>
</evidence>
<dbReference type="RefSeq" id="WP_243521032.1">
    <property type="nucleotide sequence ID" value="NZ_CP094538.1"/>
</dbReference>
<sequence>MQRFLMVLDQTPASAPPPTKYLTTYQLKERGWTATMIAALLPVPDAARAAYVWVPGNALVKLYLRARVEEVEQSDDFLMGQEKATKAKARRGSAARTAQHHVLLKRCVQHFRPSYMWPERWCQRSDWQLSLVDVQAFYDRWEPKFTDLSHAARQRVLDALHEKNRRLFSKRFPEVAPGPQRPKKLGK</sequence>
<gene>
    <name evidence="1" type="ORF">MTP16_25395</name>
</gene>
<dbReference type="Proteomes" id="UP000831390">
    <property type="component" value="Plasmid unnamed4"/>
</dbReference>
<evidence type="ECO:0000313" key="2">
    <source>
        <dbReference type="Proteomes" id="UP000831390"/>
    </source>
</evidence>
<organism evidence="1 2">
    <name type="scientific">Hymenobacter monticola</name>
    <dbReference type="NCBI Taxonomy" id="1705399"/>
    <lineage>
        <taxon>Bacteria</taxon>
        <taxon>Pseudomonadati</taxon>
        <taxon>Bacteroidota</taxon>
        <taxon>Cytophagia</taxon>
        <taxon>Cytophagales</taxon>
        <taxon>Hymenobacteraceae</taxon>
        <taxon>Hymenobacter</taxon>
    </lineage>
</organism>
<name>A0ABY4BCE4_9BACT</name>
<geneLocation type="plasmid" evidence="1 2">
    <name>unnamed4</name>
</geneLocation>
<protein>
    <submittedName>
        <fullName evidence="1">Uncharacterized protein</fullName>
    </submittedName>
</protein>